<keyword evidence="2" id="KW-0540">Nuclease</keyword>
<dbReference type="GO" id="GO:0004519">
    <property type="term" value="F:endonuclease activity"/>
    <property type="evidence" value="ECO:0007669"/>
    <property type="project" value="UniProtKB-KW"/>
</dbReference>
<sequence>MAEALVLNATYEPLCVVSQRRALVLVLTDKAVMVESAGQVLRSTTSSVEVPIVVRLARFVRVPYRSQVPLTRKGVLARDHHRCVYCNAPATSLDHVIPRSRGGPHVWENVVAACGRCNHVKADRAVADLGWRLRTAPRAPSGAAWRILGSRRMDPRWSRYLSTVSDVPTDISGAAASA</sequence>
<dbReference type="Pfam" id="PF14279">
    <property type="entry name" value="HNH_5"/>
    <property type="match status" value="1"/>
</dbReference>
<dbReference type="InterPro" id="IPR003615">
    <property type="entry name" value="HNH_nuc"/>
</dbReference>
<dbReference type="SMART" id="SM00507">
    <property type="entry name" value="HNHc"/>
    <property type="match status" value="1"/>
</dbReference>
<evidence type="ECO:0000313" key="2">
    <source>
        <dbReference type="EMBL" id="CUU53975.1"/>
    </source>
</evidence>
<dbReference type="Gene3D" id="1.10.30.50">
    <property type="match status" value="1"/>
</dbReference>
<dbReference type="RefSeq" id="WP_006541435.1">
    <property type="nucleotide sequence ID" value="NZ_FAOZ01000001.1"/>
</dbReference>
<name>A0A0S4QF04_9ACTN</name>
<dbReference type="InterPro" id="IPR029471">
    <property type="entry name" value="HNH_5"/>
</dbReference>
<feature type="domain" description="HNH nuclease" evidence="1">
    <location>
        <begin position="70"/>
        <end position="119"/>
    </location>
</feature>
<dbReference type="Proteomes" id="UP000198802">
    <property type="component" value="Unassembled WGS sequence"/>
</dbReference>
<keyword evidence="3" id="KW-1185">Reference proteome</keyword>
<dbReference type="PANTHER" id="PTHR33877">
    <property type="entry name" value="SLL1193 PROTEIN"/>
    <property type="match status" value="1"/>
</dbReference>
<keyword evidence="2" id="KW-0255">Endonuclease</keyword>
<dbReference type="CDD" id="cd00085">
    <property type="entry name" value="HNHc"/>
    <property type="match status" value="1"/>
</dbReference>
<accession>A0A0S4QF04</accession>
<proteinExistence type="predicted"/>
<keyword evidence="2" id="KW-0378">Hydrolase</keyword>
<reference evidence="3" key="1">
    <citation type="submission" date="2015-11" db="EMBL/GenBank/DDBJ databases">
        <authorList>
            <person name="Varghese N."/>
        </authorList>
    </citation>
    <scope>NUCLEOTIDE SEQUENCE [LARGE SCALE GENOMIC DNA]</scope>
    <source>
        <strain evidence="3">DSM 45899</strain>
    </source>
</reference>
<organism evidence="2 3">
    <name type="scientific">Parafrankia irregularis</name>
    <dbReference type="NCBI Taxonomy" id="795642"/>
    <lineage>
        <taxon>Bacteria</taxon>
        <taxon>Bacillati</taxon>
        <taxon>Actinomycetota</taxon>
        <taxon>Actinomycetes</taxon>
        <taxon>Frankiales</taxon>
        <taxon>Frankiaceae</taxon>
        <taxon>Parafrankia</taxon>
    </lineage>
</organism>
<gene>
    <name evidence="2" type="ORF">Ga0074812_101476</name>
</gene>
<protein>
    <submittedName>
        <fullName evidence="2">5-methylcytosine-specific restriction endonuclease McrA</fullName>
    </submittedName>
</protein>
<dbReference type="AlphaFoldDB" id="A0A0S4QF04"/>
<evidence type="ECO:0000259" key="1">
    <source>
        <dbReference type="SMART" id="SM00507"/>
    </source>
</evidence>
<evidence type="ECO:0000313" key="3">
    <source>
        <dbReference type="Proteomes" id="UP000198802"/>
    </source>
</evidence>
<dbReference type="PANTHER" id="PTHR33877:SF2">
    <property type="entry name" value="OS07G0170200 PROTEIN"/>
    <property type="match status" value="1"/>
</dbReference>
<dbReference type="InterPro" id="IPR052892">
    <property type="entry name" value="NA-targeting_endonuclease"/>
</dbReference>
<dbReference type="EMBL" id="FAOZ01000001">
    <property type="protein sequence ID" value="CUU53975.1"/>
    <property type="molecule type" value="Genomic_DNA"/>
</dbReference>